<evidence type="ECO:0000256" key="7">
    <source>
        <dbReference type="SAM" id="MobiDB-lite"/>
    </source>
</evidence>
<feature type="compositionally biased region" description="Polar residues" evidence="7">
    <location>
        <begin position="31"/>
        <end position="60"/>
    </location>
</feature>
<name>A0A317XMB1_9BASI</name>
<evidence type="ECO:0000313" key="9">
    <source>
        <dbReference type="Proteomes" id="UP000246740"/>
    </source>
</evidence>
<dbReference type="OrthoDB" id="337270at2759"/>
<sequence>MVVAPRQPRRITPTSPSPSPEPAPETASSTRGQAATSASRPTDGTGGTFSSALPTGSLSGSKLAADASVSPEEQIRANLESKVRSVVDLLYQLAVCAADVQDGSEHLVGRKINECVKALAELDQTKFNMSALIPMEVIEMLDVGKNPDIHTRNFVQRLASENQYSNGQHSAMKEYNDQLNAALDQAFPAL</sequence>
<evidence type="ECO:0000256" key="3">
    <source>
        <dbReference type="ARBA" id="ARBA00023015"/>
    </source>
</evidence>
<keyword evidence="5 6" id="KW-0539">Nucleus</keyword>
<dbReference type="FunCoup" id="A0A317XMB1">
    <property type="interactions" value="336"/>
</dbReference>
<reference evidence="8 9" key="1">
    <citation type="journal article" date="2018" name="Mol. Biol. Evol.">
        <title>Broad Genomic Sampling Reveals a Smut Pathogenic Ancestry of the Fungal Clade Ustilaginomycotina.</title>
        <authorList>
            <person name="Kijpornyongpan T."/>
            <person name="Mondo S.J."/>
            <person name="Barry K."/>
            <person name="Sandor L."/>
            <person name="Lee J."/>
            <person name="Lipzen A."/>
            <person name="Pangilinan J."/>
            <person name="LaButti K."/>
            <person name="Hainaut M."/>
            <person name="Henrissat B."/>
            <person name="Grigoriev I.V."/>
            <person name="Spatafora J.W."/>
            <person name="Aime M.C."/>
        </authorList>
    </citation>
    <scope>NUCLEOTIDE SEQUENCE [LARGE SCALE GENOMIC DNA]</scope>
    <source>
        <strain evidence="8 9">MCA 3645</strain>
    </source>
</reference>
<evidence type="ECO:0000256" key="6">
    <source>
        <dbReference type="RuleBase" id="RU364146"/>
    </source>
</evidence>
<protein>
    <recommendedName>
        <fullName evidence="6">Mediator of RNA polymerase II transcription subunit 10</fullName>
    </recommendedName>
    <alternativeName>
        <fullName evidence="6">Mediator complex subunit 10</fullName>
    </alternativeName>
</protein>
<keyword evidence="6" id="KW-0010">Activator</keyword>
<dbReference type="InParanoid" id="A0A317XMB1"/>
<gene>
    <name evidence="6" type="primary">MED10</name>
    <name evidence="8" type="ORF">BCV70DRAFT_150677</name>
</gene>
<keyword evidence="9" id="KW-1185">Reference proteome</keyword>
<comment type="subcellular location">
    <subcellularLocation>
        <location evidence="1 6">Nucleus</location>
    </subcellularLocation>
</comment>
<dbReference type="InterPro" id="IPR019145">
    <property type="entry name" value="Mediator_Med10"/>
</dbReference>
<dbReference type="AlphaFoldDB" id="A0A317XMB1"/>
<comment type="similarity">
    <text evidence="2 6">Belongs to the Mediator complex subunit 10 family.</text>
</comment>
<keyword evidence="4 6" id="KW-0804">Transcription</keyword>
<dbReference type="STRING" id="1882483.A0A317XMB1"/>
<organism evidence="8 9">
    <name type="scientific">Testicularia cyperi</name>
    <dbReference type="NCBI Taxonomy" id="1882483"/>
    <lineage>
        <taxon>Eukaryota</taxon>
        <taxon>Fungi</taxon>
        <taxon>Dikarya</taxon>
        <taxon>Basidiomycota</taxon>
        <taxon>Ustilaginomycotina</taxon>
        <taxon>Ustilaginomycetes</taxon>
        <taxon>Ustilaginales</taxon>
        <taxon>Anthracoideaceae</taxon>
        <taxon>Testicularia</taxon>
    </lineage>
</organism>
<dbReference type="Pfam" id="PF09748">
    <property type="entry name" value="Med10"/>
    <property type="match status" value="1"/>
</dbReference>
<comment type="subunit">
    <text evidence="6">Component of the Mediator complex.</text>
</comment>
<evidence type="ECO:0000313" key="8">
    <source>
        <dbReference type="EMBL" id="PWY98508.1"/>
    </source>
</evidence>
<comment type="function">
    <text evidence="6">Component of the Mediator complex, a coactivator involved in the regulated transcription of nearly all RNA polymerase II-dependent genes. Mediator functions as a bridge to convey information from gene-specific regulatory proteins to the basal RNA polymerase II transcription machinery. Mediator is recruited to promoters by direct interactions with regulatory proteins and serves as a scaffold for the assembly of a functional preinitiation complex with RNA polymerase II and the general transcription factors.</text>
</comment>
<accession>A0A317XMB1</accession>
<evidence type="ECO:0000256" key="1">
    <source>
        <dbReference type="ARBA" id="ARBA00004123"/>
    </source>
</evidence>
<feature type="non-terminal residue" evidence="8">
    <location>
        <position position="190"/>
    </location>
</feature>
<dbReference type="GO" id="GO:0016592">
    <property type="term" value="C:mediator complex"/>
    <property type="evidence" value="ECO:0007669"/>
    <property type="project" value="InterPro"/>
</dbReference>
<evidence type="ECO:0000256" key="4">
    <source>
        <dbReference type="ARBA" id="ARBA00023163"/>
    </source>
</evidence>
<dbReference type="EMBL" id="KZ819198">
    <property type="protein sequence ID" value="PWY98508.1"/>
    <property type="molecule type" value="Genomic_DNA"/>
</dbReference>
<feature type="region of interest" description="Disordered" evidence="7">
    <location>
        <begin position="1"/>
        <end position="71"/>
    </location>
</feature>
<dbReference type="Proteomes" id="UP000246740">
    <property type="component" value="Unassembled WGS sequence"/>
</dbReference>
<proteinExistence type="inferred from homology"/>
<keyword evidence="3 6" id="KW-0805">Transcription regulation</keyword>
<dbReference type="GO" id="GO:0006357">
    <property type="term" value="P:regulation of transcription by RNA polymerase II"/>
    <property type="evidence" value="ECO:0007669"/>
    <property type="project" value="InterPro"/>
</dbReference>
<evidence type="ECO:0000256" key="2">
    <source>
        <dbReference type="ARBA" id="ARBA00005389"/>
    </source>
</evidence>
<dbReference type="GO" id="GO:0003712">
    <property type="term" value="F:transcription coregulator activity"/>
    <property type="evidence" value="ECO:0007669"/>
    <property type="project" value="InterPro"/>
</dbReference>
<evidence type="ECO:0000256" key="5">
    <source>
        <dbReference type="ARBA" id="ARBA00023242"/>
    </source>
</evidence>